<reference evidence="1 2" key="1">
    <citation type="submission" date="2018-08" db="EMBL/GenBank/DDBJ databases">
        <title>A genome reference for cultivated species of the human gut microbiota.</title>
        <authorList>
            <person name="Zou Y."/>
            <person name="Xue W."/>
            <person name="Luo G."/>
        </authorList>
    </citation>
    <scope>NUCLEOTIDE SEQUENCE [LARGE SCALE GENOMIC DNA]</scope>
    <source>
        <strain evidence="1 2">OM07-9</strain>
    </source>
</reference>
<name>A0A3E4XGM8_BACUN</name>
<proteinExistence type="predicted"/>
<dbReference type="EMBL" id="QSTL01000015">
    <property type="protein sequence ID" value="RGM53602.1"/>
    <property type="molecule type" value="Genomic_DNA"/>
</dbReference>
<sequence>MEHNKLIDWMNESEKKLFAIIGKYLDEVKGNNKKTTEICHIGKFIMLLNESVSIFRLSESPDCLLNTNQGIIGLEHQIIVNKSLRKQEGCFETIIRSVEQNLLADSSIPNFFANCDILPTANYSLSEKSEVIKTVTNVFKEYIIYDRNIPNPYVENIRLQKYSSKGISIRSNSFGSPLSPSIIKQAILKKEEKLEQYIRNCNSPIWLLLVTGNLKNSSYYIEDTQLLSFFIHSKFDKIYLLEDFKGKLYRLK</sequence>
<comment type="caution">
    <text evidence="1">The sequence shown here is derived from an EMBL/GenBank/DDBJ whole genome shotgun (WGS) entry which is preliminary data.</text>
</comment>
<evidence type="ECO:0000313" key="1">
    <source>
        <dbReference type="EMBL" id="RGM53602.1"/>
    </source>
</evidence>
<gene>
    <name evidence="1" type="ORF">DXC07_14975</name>
</gene>
<dbReference type="Proteomes" id="UP000261295">
    <property type="component" value="Unassembled WGS sequence"/>
</dbReference>
<evidence type="ECO:0000313" key="2">
    <source>
        <dbReference type="Proteomes" id="UP000261295"/>
    </source>
</evidence>
<organism evidence="1 2">
    <name type="scientific">Bacteroides uniformis</name>
    <dbReference type="NCBI Taxonomy" id="820"/>
    <lineage>
        <taxon>Bacteria</taxon>
        <taxon>Pseudomonadati</taxon>
        <taxon>Bacteroidota</taxon>
        <taxon>Bacteroidia</taxon>
        <taxon>Bacteroidales</taxon>
        <taxon>Bacteroidaceae</taxon>
        <taxon>Bacteroides</taxon>
    </lineage>
</organism>
<accession>A0A3E4XGM8</accession>
<dbReference type="AlphaFoldDB" id="A0A3E4XGM8"/>
<protein>
    <submittedName>
        <fullName evidence="1">Uncharacterized protein</fullName>
    </submittedName>
</protein>